<organism evidence="3 4">
    <name type="scientific">Batillaria attramentaria</name>
    <dbReference type="NCBI Taxonomy" id="370345"/>
    <lineage>
        <taxon>Eukaryota</taxon>
        <taxon>Metazoa</taxon>
        <taxon>Spiralia</taxon>
        <taxon>Lophotrochozoa</taxon>
        <taxon>Mollusca</taxon>
        <taxon>Gastropoda</taxon>
        <taxon>Caenogastropoda</taxon>
        <taxon>Sorbeoconcha</taxon>
        <taxon>Cerithioidea</taxon>
        <taxon>Batillariidae</taxon>
        <taxon>Batillaria</taxon>
    </lineage>
</organism>
<proteinExistence type="predicted"/>
<dbReference type="AlphaFoldDB" id="A0ABD0JZ19"/>
<feature type="transmembrane region" description="Helical" evidence="2">
    <location>
        <begin position="195"/>
        <end position="213"/>
    </location>
</feature>
<gene>
    <name evidence="3" type="ORF">BaRGS_00028782</name>
</gene>
<feature type="region of interest" description="Disordered" evidence="1">
    <location>
        <begin position="1"/>
        <end position="30"/>
    </location>
</feature>
<keyword evidence="2" id="KW-0472">Membrane</keyword>
<keyword evidence="2" id="KW-0812">Transmembrane</keyword>
<feature type="transmembrane region" description="Helical" evidence="2">
    <location>
        <begin position="83"/>
        <end position="100"/>
    </location>
</feature>
<sequence>MAGKASPTNSTTRQRKTSDSNGLHKSQSEAEFERAKKTLEMEREERAQLVLWKHPLQVLQYFVYETLFLGKALGIRLWRRKKTVVLCVFVMLIAYALYSLDGPHQTAIAAVQKRLLWYAYWVGLGILSSVGLGTGLHTFLLYLGPHIASVTMAAYECQSVDFPEPPYPNDVVCPDKEGEGHVTMWTIMSKVRMEAIMWGAGTAIGELPPYFMARAARLSGASLEDDDFEEIEELIHEKQSHPEDMGVMEKAKLYVHNLVQRIPNPLFDLAGITCGHFLIPFWTFFGATLIGKAIIKMHIQKLFVIFLFSVHHVEKVIQLMGLVPWVGKSMQTPFRDWLAKQKSKLHHKPGTGAATSSGNILSWIFEKVVLVMVAYFLLSILNSMAQSYHKRLCRAKHALQKAGLANLTKVVNKSNRD</sequence>
<evidence type="ECO:0008006" key="5">
    <source>
        <dbReference type="Google" id="ProtNLM"/>
    </source>
</evidence>
<protein>
    <recommendedName>
        <fullName evidence="5">Vacuole membrane protein 1</fullName>
    </recommendedName>
</protein>
<feature type="transmembrane region" description="Helical" evidence="2">
    <location>
        <begin position="269"/>
        <end position="290"/>
    </location>
</feature>
<comment type="caution">
    <text evidence="3">The sequence shown here is derived from an EMBL/GenBank/DDBJ whole genome shotgun (WGS) entry which is preliminary data.</text>
</comment>
<feature type="transmembrane region" description="Helical" evidence="2">
    <location>
        <begin position="302"/>
        <end position="327"/>
    </location>
</feature>
<reference evidence="3 4" key="1">
    <citation type="journal article" date="2023" name="Sci. Data">
        <title>Genome assembly of the Korean intertidal mud-creeper Batillaria attramentaria.</title>
        <authorList>
            <person name="Patra A.K."/>
            <person name="Ho P.T."/>
            <person name="Jun S."/>
            <person name="Lee S.J."/>
            <person name="Kim Y."/>
            <person name="Won Y.J."/>
        </authorList>
    </citation>
    <scope>NUCLEOTIDE SEQUENCE [LARGE SCALE GENOMIC DNA]</scope>
    <source>
        <strain evidence="3">Wonlab-2016</strain>
    </source>
</reference>
<evidence type="ECO:0000313" key="3">
    <source>
        <dbReference type="EMBL" id="KAK7479955.1"/>
    </source>
</evidence>
<keyword evidence="2" id="KW-1133">Transmembrane helix</keyword>
<accession>A0ABD0JZ19</accession>
<dbReference type="EMBL" id="JACVVK020000291">
    <property type="protein sequence ID" value="KAK7479955.1"/>
    <property type="molecule type" value="Genomic_DNA"/>
</dbReference>
<name>A0ABD0JZ19_9CAEN</name>
<evidence type="ECO:0000313" key="4">
    <source>
        <dbReference type="Proteomes" id="UP001519460"/>
    </source>
</evidence>
<feature type="compositionally biased region" description="Polar residues" evidence="1">
    <location>
        <begin position="1"/>
        <end position="12"/>
    </location>
</feature>
<evidence type="ECO:0000256" key="1">
    <source>
        <dbReference type="SAM" id="MobiDB-lite"/>
    </source>
</evidence>
<dbReference type="Proteomes" id="UP001519460">
    <property type="component" value="Unassembled WGS sequence"/>
</dbReference>
<feature type="transmembrane region" description="Helical" evidence="2">
    <location>
        <begin position="120"/>
        <end position="143"/>
    </location>
</feature>
<evidence type="ECO:0000256" key="2">
    <source>
        <dbReference type="SAM" id="Phobius"/>
    </source>
</evidence>
<keyword evidence="4" id="KW-1185">Reference proteome</keyword>
<feature type="transmembrane region" description="Helical" evidence="2">
    <location>
        <begin position="360"/>
        <end position="381"/>
    </location>
</feature>